<dbReference type="Proteomes" id="UP001221558">
    <property type="component" value="Chromosome"/>
</dbReference>
<reference evidence="1 2" key="1">
    <citation type="submission" date="2023-02" db="EMBL/GenBank/DDBJ databases">
        <title>Genome sequence of Sphingobacterium sp. KACC 22765.</title>
        <authorList>
            <person name="Kim S."/>
            <person name="Heo J."/>
            <person name="Kwon S.-W."/>
        </authorList>
    </citation>
    <scope>NUCLEOTIDE SEQUENCE [LARGE SCALE GENOMIC DNA]</scope>
    <source>
        <strain evidence="1 2">KACC 22765</strain>
    </source>
</reference>
<accession>A0ABY7WKA6</accession>
<dbReference type="RefSeq" id="WP_274268322.1">
    <property type="nucleotide sequence ID" value="NZ_CP117880.1"/>
</dbReference>
<sequence>MNFIDIAELNISTELNVLKRDTQRNSLLLYQHKGDFFADNTRIGNANQKDAYAKFLKVLEKAKKDNSDLVLTPEYSCPVSIITNIIATEDIQPLTNKIWILGGESISKEELGQLSDTNQENVLVYFENDVLDSNKRYLDPLYYIFRGVHNGVTKLIVLIQFKTRHMGVWSDDVERNNLIEGNNIYIIKNSNTSVRLISFICSEAMNVRTDLSQQVKKDILWDDMPFLILHPQINPDPSHQNFVDFRKFILDTEKKEVISLNWGLNTFFNGKNWYSARGNTARSGIFFKTDELNYDNSRLIRNHRKGLFFLHISKNKFVYYFDGVPELFHIENPPVHINEGEAPQRRREGPEVMEIYHFGNAASTFDLIQATDDKHLQFFEDRGVANHFLLNADNSIVDKERLINISTGKINGKLENKWYEVIYLKSFNLKEADECNCRMTYVEDTYDSSETIRTLNCANLIELDQAILPNKSQYPESIKDLTQYNIILSYSHDASTYKYKYNLTNDKGEIRKATICYLGNVSVSQVNNTYDELQKLFEEGTEGKRRIVVFYKNGTEIRSKYDEDAGSITNPSNDNSSIF</sequence>
<dbReference type="EMBL" id="CP117880">
    <property type="protein sequence ID" value="WDF69608.1"/>
    <property type="molecule type" value="Genomic_DNA"/>
</dbReference>
<evidence type="ECO:0000313" key="1">
    <source>
        <dbReference type="EMBL" id="WDF69608.1"/>
    </source>
</evidence>
<gene>
    <name evidence="1" type="ORF">PQ465_04320</name>
</gene>
<keyword evidence="2" id="KW-1185">Reference proteome</keyword>
<protein>
    <submittedName>
        <fullName evidence="1">Uncharacterized protein</fullName>
    </submittedName>
</protein>
<proteinExistence type="predicted"/>
<name>A0ABY7WKA6_9SPHI</name>
<evidence type="ECO:0000313" key="2">
    <source>
        <dbReference type="Proteomes" id="UP001221558"/>
    </source>
</evidence>
<organism evidence="1 2">
    <name type="scientific">Sphingobacterium oryzagri</name>
    <dbReference type="NCBI Taxonomy" id="3025669"/>
    <lineage>
        <taxon>Bacteria</taxon>
        <taxon>Pseudomonadati</taxon>
        <taxon>Bacteroidota</taxon>
        <taxon>Sphingobacteriia</taxon>
        <taxon>Sphingobacteriales</taxon>
        <taxon>Sphingobacteriaceae</taxon>
        <taxon>Sphingobacterium</taxon>
    </lineage>
</organism>